<name>A0A1U7J709_9CYAN</name>
<keyword evidence="3" id="KW-1185">Reference proteome</keyword>
<sequence>MFDFFKTGKKRQPGNSISQSQTVNGQISGLLGQSGRDLKQSNNLSESQVKQEFLPLEIIPLIEEVICITKSSNLSEQDLERITRLLESTKSEAKASNPNKEEMAKNLKEVTELTRLSFELFGSVRPLLEKIFSLVYDGFLGFL</sequence>
<dbReference type="Proteomes" id="UP000185557">
    <property type="component" value="Unassembled WGS sequence"/>
</dbReference>
<feature type="region of interest" description="Disordered" evidence="1">
    <location>
        <begin position="1"/>
        <end position="23"/>
    </location>
</feature>
<reference evidence="2 3" key="1">
    <citation type="submission" date="2016-11" db="EMBL/GenBank/DDBJ databases">
        <title>Draft Genome Sequences of Nine Cyanobacterial Strains from Diverse Habitats.</title>
        <authorList>
            <person name="Zhu T."/>
            <person name="Hou S."/>
            <person name="Lu X."/>
            <person name="Hess W.R."/>
        </authorList>
    </citation>
    <scope>NUCLEOTIDE SEQUENCE [LARGE SCALE GENOMIC DNA]</scope>
    <source>
        <strain evidence="2 3">NIES-30</strain>
    </source>
</reference>
<gene>
    <name evidence="2" type="ORF">NIES30_09445</name>
</gene>
<proteinExistence type="predicted"/>
<feature type="compositionally biased region" description="Polar residues" evidence="1">
    <location>
        <begin position="13"/>
        <end position="23"/>
    </location>
</feature>
<accession>A0A1U7J709</accession>
<dbReference type="STRING" id="549789.NIES30_09445"/>
<dbReference type="RefSeq" id="WP_073608162.1">
    <property type="nucleotide sequence ID" value="NZ_MRCG01000005.1"/>
</dbReference>
<comment type="caution">
    <text evidence="2">The sequence shown here is derived from an EMBL/GenBank/DDBJ whole genome shotgun (WGS) entry which is preliminary data.</text>
</comment>
<organism evidence="2 3">
    <name type="scientific">Phormidium tenue NIES-30</name>
    <dbReference type="NCBI Taxonomy" id="549789"/>
    <lineage>
        <taxon>Bacteria</taxon>
        <taxon>Bacillati</taxon>
        <taxon>Cyanobacteriota</taxon>
        <taxon>Cyanophyceae</taxon>
        <taxon>Oscillatoriophycideae</taxon>
        <taxon>Oscillatoriales</taxon>
        <taxon>Oscillatoriaceae</taxon>
        <taxon>Phormidium</taxon>
    </lineage>
</organism>
<evidence type="ECO:0000313" key="2">
    <source>
        <dbReference type="EMBL" id="OKH48750.1"/>
    </source>
</evidence>
<dbReference type="AlphaFoldDB" id="A0A1U7J709"/>
<dbReference type="EMBL" id="MRCG01000005">
    <property type="protein sequence ID" value="OKH48750.1"/>
    <property type="molecule type" value="Genomic_DNA"/>
</dbReference>
<evidence type="ECO:0000313" key="3">
    <source>
        <dbReference type="Proteomes" id="UP000185557"/>
    </source>
</evidence>
<protein>
    <submittedName>
        <fullName evidence="2">Uncharacterized protein</fullName>
    </submittedName>
</protein>
<evidence type="ECO:0000256" key="1">
    <source>
        <dbReference type="SAM" id="MobiDB-lite"/>
    </source>
</evidence>